<dbReference type="AlphaFoldDB" id="A0A0P4R3T5"/>
<comment type="caution">
    <text evidence="2">The sequence shown here is derived from an EMBL/GenBank/DDBJ whole genome shotgun (WGS) entry which is preliminary data.</text>
</comment>
<organism evidence="2 3">
    <name type="scientific">Streptomyces lydicamycinicus</name>
    <dbReference type="NCBI Taxonomy" id="1546107"/>
    <lineage>
        <taxon>Bacteria</taxon>
        <taxon>Bacillati</taxon>
        <taxon>Actinomycetota</taxon>
        <taxon>Actinomycetes</taxon>
        <taxon>Kitasatosporales</taxon>
        <taxon>Streptomycetaceae</taxon>
        <taxon>Streptomyces</taxon>
    </lineage>
</organism>
<dbReference type="RefSeq" id="WP_042152278.1">
    <property type="nucleotide sequence ID" value="NZ_BBNO01000003.1"/>
</dbReference>
<dbReference type="InterPro" id="IPR000873">
    <property type="entry name" value="AMP-dep_synth/lig_dom"/>
</dbReference>
<sequence>MVEHTGGEFVREMMRWHFSPETGSSFWLKRAETLAFDPLTDVRDFDDLGLFPNVVDELRDVGVRELIPRGYGDEHGAAVYESGGTTGQPKRVPYAAEWQRRNVEWFSERLDAHGVPRNVDWLSAVPTGPHNVGAMAVDTAMSRGGLNFSIDLDPRWVKKLLAQGRTDVADAYTDHLIEQVGYILAGQDVGVLFATPPMLERLAQHDDLVALVNRKVRAIIWGGTHLDADTRDLLRDEVFGSAKFVGGYGGTMMLGTSVERPGLGDDEPCVFDSFAPYTTFRVVDADTGRVVPYGERGQIVVHHMSRTALLVNNIERDYATRIAPVDGGFGDAVADVAPVASFGDTKVIEGVY</sequence>
<proteinExistence type="predicted"/>
<evidence type="ECO:0000313" key="2">
    <source>
        <dbReference type="EMBL" id="GAO07663.1"/>
    </source>
</evidence>
<dbReference type="Pfam" id="PF00501">
    <property type="entry name" value="AMP-binding"/>
    <property type="match status" value="1"/>
</dbReference>
<accession>A0A0P4R3T5</accession>
<reference evidence="2 3" key="2">
    <citation type="journal article" date="2015" name="Stand. Genomic Sci.">
        <title>Draft genome sequence of marine-derived Streptomyces sp. TP-A0598, a producer of anti-MRSA antibiotic lydicamycins.</title>
        <authorList>
            <person name="Komaki H."/>
            <person name="Ichikawa N."/>
            <person name="Hosoyama A."/>
            <person name="Fujita N."/>
            <person name="Igarashi Y."/>
        </authorList>
    </citation>
    <scope>NUCLEOTIDE SEQUENCE [LARGE SCALE GENOMIC DNA]</scope>
    <source>
        <strain evidence="2 3">NBRC 110027</strain>
    </source>
</reference>
<dbReference type="SUPFAM" id="SSF56801">
    <property type="entry name" value="Acetyl-CoA synthetase-like"/>
    <property type="match status" value="1"/>
</dbReference>
<evidence type="ECO:0000259" key="1">
    <source>
        <dbReference type="Pfam" id="PF00501"/>
    </source>
</evidence>
<dbReference type="InterPro" id="IPR042099">
    <property type="entry name" value="ANL_N_sf"/>
</dbReference>
<protein>
    <submittedName>
        <fullName evidence="2">Putative carboxylic acid reductase component</fullName>
    </submittedName>
</protein>
<feature type="domain" description="AMP-dependent synthetase/ligase" evidence="1">
    <location>
        <begin position="82"/>
        <end position="302"/>
    </location>
</feature>
<reference evidence="3" key="1">
    <citation type="submission" date="2014-09" db="EMBL/GenBank/DDBJ databases">
        <title>Whole genome shotgun sequence of Streptomyces sp. NBRC 110027.</title>
        <authorList>
            <person name="Komaki H."/>
            <person name="Ichikawa N."/>
            <person name="Katano-Makiyama Y."/>
            <person name="Hosoyama A."/>
            <person name="Hashimoto M."/>
            <person name="Uohara A."/>
            <person name="Kitahashi Y."/>
            <person name="Ohji S."/>
            <person name="Kimura A."/>
            <person name="Yamazoe A."/>
            <person name="Igarashi Y."/>
            <person name="Fujita N."/>
        </authorList>
    </citation>
    <scope>NUCLEOTIDE SEQUENCE [LARGE SCALE GENOMIC DNA]</scope>
    <source>
        <strain evidence="3">NBRC 110027</strain>
    </source>
</reference>
<dbReference type="EMBL" id="BBNO01000003">
    <property type="protein sequence ID" value="GAO07663.1"/>
    <property type="molecule type" value="Genomic_DNA"/>
</dbReference>
<dbReference type="Proteomes" id="UP000048965">
    <property type="component" value="Unassembled WGS sequence"/>
</dbReference>
<evidence type="ECO:0000313" key="3">
    <source>
        <dbReference type="Proteomes" id="UP000048965"/>
    </source>
</evidence>
<keyword evidence="3" id="KW-1185">Reference proteome</keyword>
<dbReference type="OrthoDB" id="179194at2"/>
<gene>
    <name evidence="2" type="ORF">TPA0598_03_01240</name>
</gene>
<dbReference type="Gene3D" id="3.40.50.12780">
    <property type="entry name" value="N-terminal domain of ligase-like"/>
    <property type="match status" value="1"/>
</dbReference>
<name>A0A0P4R3T5_9ACTN</name>